<protein>
    <submittedName>
        <fullName evidence="6">Acyl-coenzyme A thioesterase mitochondrial</fullName>
    </submittedName>
</protein>
<dbReference type="PANTHER" id="PTHR12655:SF0">
    <property type="entry name" value="ACYL-COENZYME A THIOESTERASE 9, MITOCHONDRIAL"/>
    <property type="match status" value="1"/>
</dbReference>
<dbReference type="InterPro" id="IPR033120">
    <property type="entry name" value="HOTDOG_ACOT"/>
</dbReference>
<evidence type="ECO:0000313" key="7">
    <source>
        <dbReference type="Proteomes" id="UP000276133"/>
    </source>
</evidence>
<dbReference type="SUPFAM" id="SSF54637">
    <property type="entry name" value="Thioesterase/thiol ester dehydrase-isomerase"/>
    <property type="match status" value="2"/>
</dbReference>
<evidence type="ECO:0000313" key="6">
    <source>
        <dbReference type="EMBL" id="RNA04880.1"/>
    </source>
</evidence>
<dbReference type="EMBL" id="REGN01007934">
    <property type="protein sequence ID" value="RNA04880.1"/>
    <property type="molecule type" value="Genomic_DNA"/>
</dbReference>
<evidence type="ECO:0000259" key="5">
    <source>
        <dbReference type="PROSITE" id="PS51770"/>
    </source>
</evidence>
<evidence type="ECO:0000256" key="1">
    <source>
        <dbReference type="ARBA" id="ARBA00010458"/>
    </source>
</evidence>
<feature type="domain" description="HotDog ACOT-type" evidence="5">
    <location>
        <begin position="75"/>
        <end position="204"/>
    </location>
</feature>
<dbReference type="GO" id="GO:0006637">
    <property type="term" value="P:acyl-CoA metabolic process"/>
    <property type="evidence" value="ECO:0007669"/>
    <property type="project" value="TreeGrafter"/>
</dbReference>
<dbReference type="CDD" id="cd03442">
    <property type="entry name" value="BFIT_BACH"/>
    <property type="match status" value="1"/>
</dbReference>
<dbReference type="PANTHER" id="PTHR12655">
    <property type="entry name" value="ACYL-COA THIOESTERASE"/>
    <property type="match status" value="1"/>
</dbReference>
<reference evidence="6 7" key="1">
    <citation type="journal article" date="2018" name="Sci. Rep.">
        <title>Genomic signatures of local adaptation to the degree of environmental predictability in rotifers.</title>
        <authorList>
            <person name="Franch-Gras L."/>
            <person name="Hahn C."/>
            <person name="Garcia-Roger E.M."/>
            <person name="Carmona M.J."/>
            <person name="Serra M."/>
            <person name="Gomez A."/>
        </authorList>
    </citation>
    <scope>NUCLEOTIDE SEQUENCE [LARGE SCALE GENOMIC DNA]</scope>
    <source>
        <strain evidence="6">HYR1</strain>
    </source>
</reference>
<keyword evidence="2" id="KW-0677">Repeat</keyword>
<dbReference type="FunFam" id="3.10.129.10:FF:000012">
    <property type="entry name" value="Acyl-coenzyme A thioesterase 9, mitochondrial"/>
    <property type="match status" value="1"/>
</dbReference>
<feature type="domain" description="HotDog ACOT-type" evidence="5">
    <location>
        <begin position="284"/>
        <end position="396"/>
    </location>
</feature>
<keyword evidence="3" id="KW-0378">Hydrolase</keyword>
<evidence type="ECO:0000256" key="3">
    <source>
        <dbReference type="ARBA" id="ARBA00022801"/>
    </source>
</evidence>
<comment type="caution">
    <text evidence="6">The sequence shown here is derived from an EMBL/GenBank/DDBJ whole genome shotgun (WGS) entry which is preliminary data.</text>
</comment>
<proteinExistence type="inferred from homology"/>
<dbReference type="GO" id="GO:0047617">
    <property type="term" value="F:fatty acyl-CoA hydrolase activity"/>
    <property type="evidence" value="ECO:0007669"/>
    <property type="project" value="TreeGrafter"/>
</dbReference>
<accession>A0A3M7Q0F6</accession>
<dbReference type="Proteomes" id="UP000276133">
    <property type="component" value="Unassembled WGS sequence"/>
</dbReference>
<dbReference type="InterPro" id="IPR029069">
    <property type="entry name" value="HotDog_dom_sf"/>
</dbReference>
<dbReference type="Gene3D" id="3.10.129.10">
    <property type="entry name" value="Hotdog Thioesterase"/>
    <property type="match status" value="2"/>
</dbReference>
<evidence type="ECO:0000256" key="2">
    <source>
        <dbReference type="ARBA" id="ARBA00022737"/>
    </source>
</evidence>
<organism evidence="6 7">
    <name type="scientific">Brachionus plicatilis</name>
    <name type="common">Marine rotifer</name>
    <name type="synonym">Brachionus muelleri</name>
    <dbReference type="NCBI Taxonomy" id="10195"/>
    <lineage>
        <taxon>Eukaryota</taxon>
        <taxon>Metazoa</taxon>
        <taxon>Spiralia</taxon>
        <taxon>Gnathifera</taxon>
        <taxon>Rotifera</taxon>
        <taxon>Eurotatoria</taxon>
        <taxon>Monogononta</taxon>
        <taxon>Pseudotrocha</taxon>
        <taxon>Ploima</taxon>
        <taxon>Brachionidae</taxon>
        <taxon>Brachionus</taxon>
    </lineage>
</organism>
<dbReference type="STRING" id="10195.A0A3M7Q0F6"/>
<dbReference type="PROSITE" id="PS51770">
    <property type="entry name" value="HOTDOG_ACOT"/>
    <property type="match status" value="2"/>
</dbReference>
<dbReference type="GO" id="GO:0005739">
    <property type="term" value="C:mitochondrion"/>
    <property type="evidence" value="ECO:0007669"/>
    <property type="project" value="TreeGrafter"/>
</dbReference>
<sequence length="419" mass="48095">MLLSKFKFARNPIRVWARYASSSSTIPTMHQIRSSLMDLIGYDKTWGEKVLDKELLVNHVKKDQSSLQKHRMTESFAEAVIPLADQPDLRNRYGNFQHTVRFGRLLEDLDTMAVHISYLHNKSQNLILNGREVSPIVIVTALVDRIEVKETAIHVDKNIKLSGFTSWVGKSSSEITMKLEQELAPGVWNHVLEAKFLVCARDTNNMGSAAMNPLEIVTSEEKAINELGERNKFIRHKETQSSLLNLPPNNVESALIHEMFKKTIDMNSGSFRARIKPENTVWMEETLLKNVIICFPEQRNLYNKIFGGFLMRQAFELAWTNACLFSKTTTRCSVVDNISFRRPVVIGSLLFLTSEVVYTEANQIQVKVLAQTVDLKTNHKETTNDFYFKFKVPAEHSMPQVWPKTYAESMMLIDGKRHW</sequence>
<dbReference type="AlphaFoldDB" id="A0A3M7Q0F6"/>
<comment type="similarity">
    <text evidence="1">Belongs to the acyl coenzyme A hydrolase family.</text>
</comment>
<gene>
    <name evidence="6" type="ORF">BpHYR1_015888</name>
</gene>
<evidence type="ECO:0000256" key="4">
    <source>
        <dbReference type="ARBA" id="ARBA00022946"/>
    </source>
</evidence>
<name>A0A3M7Q0F6_BRAPC</name>
<keyword evidence="4" id="KW-0809">Transit peptide</keyword>
<dbReference type="OrthoDB" id="331699at2759"/>
<keyword evidence="7" id="KW-1185">Reference proteome</keyword>